<dbReference type="OrthoDB" id="9773828at2"/>
<dbReference type="GO" id="GO:0016491">
    <property type="term" value="F:oxidoreductase activity"/>
    <property type="evidence" value="ECO:0007669"/>
    <property type="project" value="UniProtKB-KW"/>
</dbReference>
<dbReference type="AlphaFoldDB" id="A0A0P6YLU1"/>
<proteinExistence type="predicted"/>
<feature type="domain" description="NADP-dependent oxidoreductase" evidence="2">
    <location>
        <begin position="20"/>
        <end position="320"/>
    </location>
</feature>
<reference evidence="3 4" key="1">
    <citation type="submission" date="2015-07" db="EMBL/GenBank/DDBJ databases">
        <title>Whole genome sequence of Herpetosiphon geysericola DSM 7119.</title>
        <authorList>
            <person name="Hemp J."/>
            <person name="Ward L.M."/>
            <person name="Pace L.A."/>
            <person name="Fischer W.W."/>
        </authorList>
    </citation>
    <scope>NUCLEOTIDE SEQUENCE [LARGE SCALE GENOMIC DNA]</scope>
    <source>
        <strain evidence="3 4">DSM 7119</strain>
    </source>
</reference>
<dbReference type="STRING" id="70996.SE18_15370"/>
<comment type="caution">
    <text evidence="3">The sequence shown here is derived from an EMBL/GenBank/DDBJ whole genome shotgun (WGS) entry which is preliminary data.</text>
</comment>
<evidence type="ECO:0000313" key="3">
    <source>
        <dbReference type="EMBL" id="KPL86219.1"/>
    </source>
</evidence>
<dbReference type="GO" id="GO:0005829">
    <property type="term" value="C:cytosol"/>
    <property type="evidence" value="ECO:0007669"/>
    <property type="project" value="TreeGrafter"/>
</dbReference>
<gene>
    <name evidence="3" type="ORF">SE18_15370</name>
</gene>
<keyword evidence="1" id="KW-0560">Oxidoreductase</keyword>
<dbReference type="CDD" id="cd19080">
    <property type="entry name" value="AKR_AKR9A_9B"/>
    <property type="match status" value="1"/>
</dbReference>
<dbReference type="RefSeq" id="WP_054535338.1">
    <property type="nucleotide sequence ID" value="NZ_LGKP01000022.1"/>
</dbReference>
<organism evidence="3 4">
    <name type="scientific">Herpetosiphon geysericola</name>
    <dbReference type="NCBI Taxonomy" id="70996"/>
    <lineage>
        <taxon>Bacteria</taxon>
        <taxon>Bacillati</taxon>
        <taxon>Chloroflexota</taxon>
        <taxon>Chloroflexia</taxon>
        <taxon>Herpetosiphonales</taxon>
        <taxon>Herpetosiphonaceae</taxon>
        <taxon>Herpetosiphon</taxon>
    </lineage>
</organism>
<dbReference type="Proteomes" id="UP000050277">
    <property type="component" value="Unassembled WGS sequence"/>
</dbReference>
<dbReference type="FunFam" id="3.20.20.100:FF:000004">
    <property type="entry name" value="Oxidoreductase, aldo/keto reductase"/>
    <property type="match status" value="1"/>
</dbReference>
<dbReference type="EMBL" id="LGKP01000022">
    <property type="protein sequence ID" value="KPL86219.1"/>
    <property type="molecule type" value="Genomic_DNA"/>
</dbReference>
<name>A0A0P6YLU1_9CHLR</name>
<dbReference type="PANTHER" id="PTHR43364:SF4">
    <property type="entry name" value="NAD(P)-LINKED OXIDOREDUCTASE SUPERFAMILY PROTEIN"/>
    <property type="match status" value="1"/>
</dbReference>
<dbReference type="Gene3D" id="3.20.20.100">
    <property type="entry name" value="NADP-dependent oxidoreductase domain"/>
    <property type="match status" value="1"/>
</dbReference>
<evidence type="ECO:0000256" key="1">
    <source>
        <dbReference type="ARBA" id="ARBA00023002"/>
    </source>
</evidence>
<accession>A0A0P6YLU1</accession>
<dbReference type="InterPro" id="IPR036812">
    <property type="entry name" value="NAD(P)_OxRdtase_dom_sf"/>
</dbReference>
<dbReference type="SUPFAM" id="SSF51430">
    <property type="entry name" value="NAD(P)-linked oxidoreductase"/>
    <property type="match status" value="1"/>
</dbReference>
<evidence type="ECO:0000259" key="2">
    <source>
        <dbReference type="Pfam" id="PF00248"/>
    </source>
</evidence>
<dbReference type="InterPro" id="IPR023210">
    <property type="entry name" value="NADP_OxRdtase_dom"/>
</dbReference>
<sequence>MNQTAFRTLGRSGLVVSPFALGTMTFGSQRWGANAQTSADIFNTYIDTGGNVIDTADVYADGLSEQLVGRFIAERGLRDQVVLATKFAFYGGQSQNVNAGGNGRKNIQRALEGSLRRLGTDYIDLYWLHIWDQVTPVEEVLQTLGDLVRAGTIRYFGFSNQPAWYAVRAATLAAAHAIPGPIAMQLEYSLVERNIEREYIPAARECGLGIAAWSPLAAGFLAGKYQRQSSGVRGQGRLSGPNPFGDQKFTERNWNILQALQNVAAMLEQPVSQVALAWAAAQPGISTLIIGARQPEQLSANLAAQAIKLTAEQVQLLNQASIPERVYPDSLFSAELRRAIFGGMNVQGWAESR</sequence>
<dbReference type="InterPro" id="IPR050523">
    <property type="entry name" value="AKR_Detox_Biosynth"/>
</dbReference>
<dbReference type="Pfam" id="PF00248">
    <property type="entry name" value="Aldo_ket_red"/>
    <property type="match status" value="1"/>
</dbReference>
<dbReference type="PANTHER" id="PTHR43364">
    <property type="entry name" value="NADH-SPECIFIC METHYLGLYOXAL REDUCTASE-RELATED"/>
    <property type="match status" value="1"/>
</dbReference>
<dbReference type="PATRIC" id="fig|70996.4.peg.3720"/>
<evidence type="ECO:0000313" key="4">
    <source>
        <dbReference type="Proteomes" id="UP000050277"/>
    </source>
</evidence>
<keyword evidence="4" id="KW-1185">Reference proteome</keyword>
<protein>
    <submittedName>
        <fullName evidence="3">Aldo/keto reductase</fullName>
    </submittedName>
</protein>